<dbReference type="SUPFAM" id="SSF52540">
    <property type="entry name" value="P-loop containing nucleoside triphosphate hydrolases"/>
    <property type="match status" value="1"/>
</dbReference>
<evidence type="ECO:0000313" key="2">
    <source>
        <dbReference type="EMBL" id="KKK85625.1"/>
    </source>
</evidence>
<feature type="non-terminal residue" evidence="2">
    <location>
        <position position="185"/>
    </location>
</feature>
<dbReference type="AlphaFoldDB" id="A0A0F8ZHU8"/>
<sequence length="185" mass="20381">MIRWIASYPKSGNTWVRLFLMAYADPGAFDLNQRSADHTQDTNADVYEQVAAAELQCLSDAEARLLRGAVLVRLSRLAKANSGGPAYLKTHSANVTVNGLAWIPPDFTDRSLCILRDPRDVAVSLADHLGLGLDAAIDVLGDTQRKLDRGFGGVHVPLMSWSMHVGSWLRDLPYDQMAVRYEDLA</sequence>
<dbReference type="InterPro" id="IPR000863">
    <property type="entry name" value="Sulfotransferase_dom"/>
</dbReference>
<evidence type="ECO:0000259" key="1">
    <source>
        <dbReference type="Pfam" id="PF00685"/>
    </source>
</evidence>
<dbReference type="InterPro" id="IPR027417">
    <property type="entry name" value="P-loop_NTPase"/>
</dbReference>
<protein>
    <recommendedName>
        <fullName evidence="1">Sulfotransferase domain-containing protein</fullName>
    </recommendedName>
</protein>
<gene>
    <name evidence="2" type="ORF">LCGC14_2771410</name>
</gene>
<accession>A0A0F8ZHU8</accession>
<dbReference type="Gene3D" id="3.40.50.300">
    <property type="entry name" value="P-loop containing nucleotide triphosphate hydrolases"/>
    <property type="match status" value="1"/>
</dbReference>
<proteinExistence type="predicted"/>
<dbReference type="Pfam" id="PF00685">
    <property type="entry name" value="Sulfotransfer_1"/>
    <property type="match status" value="1"/>
</dbReference>
<name>A0A0F8ZHU8_9ZZZZ</name>
<reference evidence="2" key="1">
    <citation type="journal article" date="2015" name="Nature">
        <title>Complex archaea that bridge the gap between prokaryotes and eukaryotes.</title>
        <authorList>
            <person name="Spang A."/>
            <person name="Saw J.H."/>
            <person name="Jorgensen S.L."/>
            <person name="Zaremba-Niedzwiedzka K."/>
            <person name="Martijn J."/>
            <person name="Lind A.E."/>
            <person name="van Eijk R."/>
            <person name="Schleper C."/>
            <person name="Guy L."/>
            <person name="Ettema T.J."/>
        </authorList>
    </citation>
    <scope>NUCLEOTIDE SEQUENCE</scope>
</reference>
<feature type="domain" description="Sulfotransferase" evidence="1">
    <location>
        <begin position="4"/>
        <end position="184"/>
    </location>
</feature>
<dbReference type="EMBL" id="LAZR01051221">
    <property type="protein sequence ID" value="KKK85625.1"/>
    <property type="molecule type" value="Genomic_DNA"/>
</dbReference>
<comment type="caution">
    <text evidence="2">The sequence shown here is derived from an EMBL/GenBank/DDBJ whole genome shotgun (WGS) entry which is preliminary data.</text>
</comment>
<dbReference type="GO" id="GO:0008146">
    <property type="term" value="F:sulfotransferase activity"/>
    <property type="evidence" value="ECO:0007669"/>
    <property type="project" value="InterPro"/>
</dbReference>
<organism evidence="2">
    <name type="scientific">marine sediment metagenome</name>
    <dbReference type="NCBI Taxonomy" id="412755"/>
    <lineage>
        <taxon>unclassified sequences</taxon>
        <taxon>metagenomes</taxon>
        <taxon>ecological metagenomes</taxon>
    </lineage>
</organism>